<dbReference type="EMBL" id="CP006939">
    <property type="protein sequence ID" value="AHC14432.1"/>
    <property type="molecule type" value="Genomic_DNA"/>
</dbReference>
<dbReference type="KEGG" id="slr:L21SP2_1014"/>
<gene>
    <name evidence="1" type="ORF">L21SP2_1014</name>
    <name evidence="2" type="ORF">L21SP2_1099</name>
    <name evidence="3" type="ORF">L21SP2_3213</name>
    <name evidence="4" type="ORF">L21SP2_3282</name>
</gene>
<evidence type="ECO:0000313" key="1">
    <source>
        <dbReference type="EMBL" id="AHC14432.1"/>
    </source>
</evidence>
<accession>V5WG40</accession>
<reference evidence="2 5" key="1">
    <citation type="journal article" date="2015" name="Stand. Genomic Sci.">
        <title>Complete genome sequence and description of Salinispira pacifica gen. nov., sp. nov., a novel spirochaete isolated form a hypersaline microbial mat.</title>
        <authorList>
            <person name="Ben Hania W."/>
            <person name="Joseph M."/>
            <person name="Schumann P."/>
            <person name="Bunk B."/>
            <person name="Fiebig A."/>
            <person name="Sproer C."/>
            <person name="Klenk H.P."/>
            <person name="Fardeau M.L."/>
            <person name="Spring S."/>
        </authorList>
    </citation>
    <scope>NUCLEOTIDE SEQUENCE [LARGE SCALE GENOMIC DNA]</scope>
    <source>
        <strain evidence="2 5">L21-RPul-D2</strain>
    </source>
</reference>
<evidence type="ECO:0008006" key="6">
    <source>
        <dbReference type="Google" id="ProtNLM"/>
    </source>
</evidence>
<evidence type="ECO:0000313" key="2">
    <source>
        <dbReference type="EMBL" id="AHC14504.1"/>
    </source>
</evidence>
<proteinExistence type="predicted"/>
<dbReference type="KEGG" id="slr:L21SP2_1099"/>
<evidence type="ECO:0000313" key="4">
    <source>
        <dbReference type="EMBL" id="AHC16622.1"/>
    </source>
</evidence>
<dbReference type="NCBIfam" id="NF047593">
    <property type="entry name" value="IS66_ISAeme5_TnpA"/>
    <property type="match status" value="1"/>
</dbReference>
<dbReference type="EMBL" id="CP006939">
    <property type="protein sequence ID" value="AHC16553.1"/>
    <property type="molecule type" value="Genomic_DNA"/>
</dbReference>
<dbReference type="EMBL" id="CP006939">
    <property type="protein sequence ID" value="AHC14504.1"/>
    <property type="molecule type" value="Genomic_DNA"/>
</dbReference>
<dbReference type="OrthoDB" id="345773at2"/>
<organism evidence="2 5">
    <name type="scientific">Salinispira pacifica</name>
    <dbReference type="NCBI Taxonomy" id="1307761"/>
    <lineage>
        <taxon>Bacteria</taxon>
        <taxon>Pseudomonadati</taxon>
        <taxon>Spirochaetota</taxon>
        <taxon>Spirochaetia</taxon>
        <taxon>Spirochaetales</taxon>
        <taxon>Spirochaetaceae</taxon>
        <taxon>Salinispira</taxon>
    </lineage>
</organism>
<dbReference type="RefSeq" id="WP_024267362.1">
    <property type="nucleotide sequence ID" value="NC_023035.1"/>
</dbReference>
<dbReference type="EMBL" id="CP006939">
    <property type="protein sequence ID" value="AHC16622.1"/>
    <property type="molecule type" value="Genomic_DNA"/>
</dbReference>
<name>V5WG40_9SPIO</name>
<dbReference type="KEGG" id="slr:L21SP2_3213"/>
<evidence type="ECO:0000313" key="3">
    <source>
        <dbReference type="EMBL" id="AHC16553.1"/>
    </source>
</evidence>
<dbReference type="HOGENOM" id="CLU_151804_3_1_12"/>
<dbReference type="AlphaFoldDB" id="V5WG40"/>
<keyword evidence="5" id="KW-1185">Reference proteome</keyword>
<dbReference type="KEGG" id="slr:L21SP2_3282"/>
<dbReference type="STRING" id="1307761.L21SP2_1014"/>
<dbReference type="Proteomes" id="UP000018680">
    <property type="component" value="Chromosome"/>
</dbReference>
<protein>
    <recommendedName>
        <fullName evidence="6">Transposase</fullName>
    </recommendedName>
</protein>
<evidence type="ECO:0000313" key="5">
    <source>
        <dbReference type="Proteomes" id="UP000018680"/>
    </source>
</evidence>
<sequence length="100" mass="11931">MDKKVEKWKAITDQWRESGQTQKEFCRNHEIKLSTLHYWMKRVKNSMTSESPNRDLVHIEPKGRMASSNDIVIEIDRRFRIMVPDRISSERLQAVLAAFR</sequence>